<dbReference type="EMBL" id="WHZZ01000015">
    <property type="protein sequence ID" value="MQL50351.1"/>
    <property type="molecule type" value="Genomic_DNA"/>
</dbReference>
<evidence type="ECO:0000313" key="2">
    <source>
        <dbReference type="EMBL" id="MQL50351.1"/>
    </source>
</evidence>
<dbReference type="RefSeq" id="WP_152964037.1">
    <property type="nucleotide sequence ID" value="NZ_CAWOZU010000006.1"/>
</dbReference>
<proteinExistence type="predicted"/>
<dbReference type="InterPro" id="IPR024047">
    <property type="entry name" value="MM3350-like_sf"/>
</dbReference>
<reference evidence="2 3" key="1">
    <citation type="journal article" date="2019" name="Nature">
        <title>A new antibiotic selectively kills Gram-negative pathogens.</title>
        <authorList>
            <person name="Imai Y."/>
            <person name="Meyer K.J."/>
            <person name="Iinishi A."/>
            <person name="Favre-Godal Q."/>
            <person name="Green R."/>
            <person name="Manuse S."/>
            <person name="Caboni M."/>
            <person name="Mori M."/>
            <person name="Niles S."/>
            <person name="Ghiglieri M."/>
            <person name="Honrao C."/>
            <person name="Ma X."/>
            <person name="Guo J.J."/>
            <person name="Makriyannis A."/>
            <person name="Linares-Otoya L."/>
            <person name="Boehringer N."/>
            <person name="Wuisan Z.G."/>
            <person name="Kaur H."/>
            <person name="Wu R."/>
            <person name="Mateus A."/>
            <person name="Typas A."/>
            <person name="Savitski M.M."/>
            <person name="Espinoza J.L."/>
            <person name="O'Rourke A."/>
            <person name="Nelson K.E."/>
            <person name="Hiller S."/>
            <person name="Noinaj N."/>
            <person name="Schaeberle T.F."/>
            <person name="D'Onofrio A."/>
            <person name="Lewis K."/>
        </authorList>
    </citation>
    <scope>NUCLEOTIDE SEQUENCE [LARGE SCALE GENOMIC DNA]</scope>
    <source>
        <strain evidence="2 3">HGB 1456</strain>
    </source>
</reference>
<accession>A0A7C9GMR8</accession>
<gene>
    <name evidence="2" type="ORF">GEA64_21400</name>
</gene>
<evidence type="ECO:0000313" key="3">
    <source>
        <dbReference type="Proteomes" id="UP000481739"/>
    </source>
</evidence>
<dbReference type="PANTHER" id="PTHR41878:SF1">
    <property type="entry name" value="TNPR PROTEIN"/>
    <property type="match status" value="1"/>
</dbReference>
<name>A0A7C9GMR8_9GAMM</name>
<dbReference type="Proteomes" id="UP000481739">
    <property type="component" value="Unassembled WGS sequence"/>
</dbReference>
<dbReference type="AlphaFoldDB" id="A0A7C9GMR8"/>
<dbReference type="SUPFAM" id="SSF159941">
    <property type="entry name" value="MM3350-like"/>
    <property type="match status" value="1"/>
</dbReference>
<dbReference type="Gene3D" id="3.10.290.30">
    <property type="entry name" value="MM3350-like"/>
    <property type="match status" value="1"/>
</dbReference>
<dbReference type="PANTHER" id="PTHR41878">
    <property type="entry name" value="LEXA REPRESSOR-RELATED"/>
    <property type="match status" value="1"/>
</dbReference>
<dbReference type="Pfam" id="PF07929">
    <property type="entry name" value="PRiA4_ORF3"/>
    <property type="match status" value="1"/>
</dbReference>
<comment type="caution">
    <text evidence="2">The sequence shown here is derived from an EMBL/GenBank/DDBJ whole genome shotgun (WGS) entry which is preliminary data.</text>
</comment>
<evidence type="ECO:0000259" key="1">
    <source>
        <dbReference type="Pfam" id="PF07929"/>
    </source>
</evidence>
<sequence>MKAYIVKVALRGVSPMVWRRFRLSNETSLAAFHYIIQIAQGWHDDHLHQFHIYGKDYGISYSGGIAFSDNPYKITLDDFEFDASDRFTYEYNFFEHWLHDIRIETILDSSRLKSPFCLAGNRMPGATLANETDKTLALLDAIIHADDTTTVGEIRPLVEALGAVRFNRPKVNRQLSRLNLDSPELEPIVIGL</sequence>
<protein>
    <submittedName>
        <fullName evidence="2">Plasmid pRiA4b ORF-3 family protein</fullName>
    </submittedName>
</protein>
<organism evidence="2 3">
    <name type="scientific">Photorhabdus khanii</name>
    <dbReference type="NCBI Taxonomy" id="1004150"/>
    <lineage>
        <taxon>Bacteria</taxon>
        <taxon>Pseudomonadati</taxon>
        <taxon>Pseudomonadota</taxon>
        <taxon>Gammaproteobacteria</taxon>
        <taxon>Enterobacterales</taxon>
        <taxon>Morganellaceae</taxon>
        <taxon>Photorhabdus</taxon>
    </lineage>
</organism>
<feature type="domain" description="Plasmid pRiA4b Orf3-like" evidence="1">
    <location>
        <begin position="2"/>
        <end position="122"/>
    </location>
</feature>
<dbReference type="InterPro" id="IPR012912">
    <property type="entry name" value="Plasmid_pRiA4b_Orf3-like"/>
</dbReference>